<dbReference type="Proteomes" id="UP000245283">
    <property type="component" value="Unassembled WGS sequence"/>
</dbReference>
<reference evidence="8" key="1">
    <citation type="submission" date="2018-05" db="EMBL/GenBank/DDBJ databases">
        <authorList>
            <person name="Li Y."/>
        </authorList>
    </citation>
    <scope>NUCLEOTIDE SEQUENCE [LARGE SCALE GENOMIC DNA]</scope>
    <source>
        <strain evidence="8">sk1b4</strain>
    </source>
</reference>
<evidence type="ECO:0000313" key="8">
    <source>
        <dbReference type="Proteomes" id="UP000245283"/>
    </source>
</evidence>
<dbReference type="InterPro" id="IPR016181">
    <property type="entry name" value="Acyl_CoA_acyltransferase"/>
</dbReference>
<keyword evidence="3" id="KW-0808">Transferase</keyword>
<evidence type="ECO:0000256" key="5">
    <source>
        <dbReference type="ARBA" id="ARBA00049880"/>
    </source>
</evidence>
<keyword evidence="1" id="KW-0678">Repressor</keyword>
<dbReference type="SUPFAM" id="SSF55729">
    <property type="entry name" value="Acyl-CoA N-acyltransferases (Nat)"/>
    <property type="match status" value="1"/>
</dbReference>
<dbReference type="PROSITE" id="PS51186">
    <property type="entry name" value="GNAT"/>
    <property type="match status" value="1"/>
</dbReference>
<dbReference type="PANTHER" id="PTHR36449">
    <property type="entry name" value="ACETYLTRANSFERASE-RELATED"/>
    <property type="match status" value="1"/>
</dbReference>
<proteinExistence type="predicted"/>
<dbReference type="EMBL" id="QETB01000001">
    <property type="protein sequence ID" value="PWF27416.1"/>
    <property type="molecule type" value="Genomic_DNA"/>
</dbReference>
<evidence type="ECO:0000256" key="4">
    <source>
        <dbReference type="ARBA" id="ARBA00023315"/>
    </source>
</evidence>
<dbReference type="PANTHER" id="PTHR36449:SF1">
    <property type="entry name" value="ACETYLTRANSFERASE"/>
    <property type="match status" value="1"/>
</dbReference>
<dbReference type="Pfam" id="PF13508">
    <property type="entry name" value="Acetyltransf_7"/>
    <property type="match status" value="1"/>
</dbReference>
<dbReference type="Gene3D" id="3.40.630.30">
    <property type="match status" value="1"/>
</dbReference>
<sequence>MGEKDLTLVHYSPKTYDYRSFYSGEPELDEWLAKYAGQSEKRMQTRTHLLIGPEPESRYIYGYIAIANFRLLPEETSLFFEKPATYDLSATRLVKLAVAEEYQGRGLGGALLVHAMQVSLEAAKLSGSAAMIVDALNEHVRSFYERYGFVRLEDDSLRLAMSMATIAKAF</sequence>
<keyword evidence="8" id="KW-1185">Reference proteome</keyword>
<comment type="caution">
    <text evidence="7">The sequence shown here is derived from an EMBL/GenBank/DDBJ whole genome shotgun (WGS) entry which is preliminary data.</text>
</comment>
<accession>A0A2V1K7J0</accession>
<evidence type="ECO:0000259" key="6">
    <source>
        <dbReference type="PROSITE" id="PS51186"/>
    </source>
</evidence>
<evidence type="ECO:0000256" key="1">
    <source>
        <dbReference type="ARBA" id="ARBA00022491"/>
    </source>
</evidence>
<feature type="domain" description="N-acetyltransferase" evidence="6">
    <location>
        <begin position="16"/>
        <end position="168"/>
    </location>
</feature>
<keyword evidence="2" id="KW-1277">Toxin-antitoxin system</keyword>
<dbReference type="OrthoDB" id="9799147at2"/>
<evidence type="ECO:0000256" key="2">
    <source>
        <dbReference type="ARBA" id="ARBA00022649"/>
    </source>
</evidence>
<dbReference type="GO" id="GO:0016747">
    <property type="term" value="F:acyltransferase activity, transferring groups other than amino-acyl groups"/>
    <property type="evidence" value="ECO:0007669"/>
    <property type="project" value="InterPro"/>
</dbReference>
<keyword evidence="4" id="KW-0012">Acyltransferase</keyword>
<organism evidence="7 8">
    <name type="scientific">Ancrocorticia populi</name>
    <dbReference type="NCBI Taxonomy" id="2175228"/>
    <lineage>
        <taxon>Bacteria</taxon>
        <taxon>Bacillati</taxon>
        <taxon>Actinomycetota</taxon>
        <taxon>Actinomycetes</taxon>
        <taxon>Actinomycetales</taxon>
        <taxon>Actinomycetaceae</taxon>
        <taxon>Ancrocorticia</taxon>
    </lineage>
</organism>
<protein>
    <recommendedName>
        <fullName evidence="6">N-acetyltransferase domain-containing protein</fullName>
    </recommendedName>
</protein>
<comment type="catalytic activity">
    <reaction evidence="5">
        <text>glycyl-tRNA(Gly) + acetyl-CoA = N-acetylglycyl-tRNA(Gly) + CoA + H(+)</text>
        <dbReference type="Rhea" id="RHEA:81867"/>
        <dbReference type="Rhea" id="RHEA-COMP:9683"/>
        <dbReference type="Rhea" id="RHEA-COMP:19766"/>
        <dbReference type="ChEBI" id="CHEBI:15378"/>
        <dbReference type="ChEBI" id="CHEBI:57287"/>
        <dbReference type="ChEBI" id="CHEBI:57288"/>
        <dbReference type="ChEBI" id="CHEBI:78522"/>
        <dbReference type="ChEBI" id="CHEBI:232036"/>
    </reaction>
</comment>
<dbReference type="CDD" id="cd04301">
    <property type="entry name" value="NAT_SF"/>
    <property type="match status" value="1"/>
</dbReference>
<dbReference type="RefSeq" id="WP_109092916.1">
    <property type="nucleotide sequence ID" value="NZ_QETB01000001.1"/>
</dbReference>
<evidence type="ECO:0000313" key="7">
    <source>
        <dbReference type="EMBL" id="PWF27416.1"/>
    </source>
</evidence>
<dbReference type="InterPro" id="IPR000182">
    <property type="entry name" value="GNAT_dom"/>
</dbReference>
<name>A0A2V1K7J0_9ACTO</name>
<dbReference type="AlphaFoldDB" id="A0A2V1K7J0"/>
<evidence type="ECO:0000256" key="3">
    <source>
        <dbReference type="ARBA" id="ARBA00022679"/>
    </source>
</evidence>
<gene>
    <name evidence="7" type="ORF">DD236_03260</name>
</gene>